<dbReference type="Proteomes" id="UP000287823">
    <property type="component" value="Unassembled WGS sequence"/>
</dbReference>
<feature type="domain" description="Helicase C-terminal" evidence="9">
    <location>
        <begin position="262"/>
        <end position="439"/>
    </location>
</feature>
<dbReference type="Pfam" id="PF00270">
    <property type="entry name" value="DEAD"/>
    <property type="match status" value="1"/>
</dbReference>
<evidence type="ECO:0000313" key="10">
    <source>
        <dbReference type="EMBL" id="RUO35037.1"/>
    </source>
</evidence>
<dbReference type="GO" id="GO:0016787">
    <property type="term" value="F:hydrolase activity"/>
    <property type="evidence" value="ECO:0007669"/>
    <property type="project" value="UniProtKB-KW"/>
</dbReference>
<protein>
    <recommendedName>
        <fullName evidence="2">RNA helicase</fullName>
        <ecNumber evidence="2">3.6.4.13</ecNumber>
    </recommendedName>
</protein>
<dbReference type="InterPro" id="IPR014001">
    <property type="entry name" value="Helicase_ATP-bd"/>
</dbReference>
<dbReference type="SMART" id="SM00382">
    <property type="entry name" value="AAA"/>
    <property type="match status" value="1"/>
</dbReference>
<dbReference type="EMBL" id="PIPO01000001">
    <property type="protein sequence ID" value="RUO35037.1"/>
    <property type="molecule type" value="Genomic_DNA"/>
</dbReference>
<dbReference type="GO" id="GO:0003724">
    <property type="term" value="F:RNA helicase activity"/>
    <property type="evidence" value="ECO:0007669"/>
    <property type="project" value="UniProtKB-EC"/>
</dbReference>
<comment type="catalytic activity">
    <reaction evidence="7">
        <text>ATP + H2O = ADP + phosphate + H(+)</text>
        <dbReference type="Rhea" id="RHEA:13065"/>
        <dbReference type="ChEBI" id="CHEBI:15377"/>
        <dbReference type="ChEBI" id="CHEBI:15378"/>
        <dbReference type="ChEBI" id="CHEBI:30616"/>
        <dbReference type="ChEBI" id="CHEBI:43474"/>
        <dbReference type="ChEBI" id="CHEBI:456216"/>
        <dbReference type="EC" id="3.6.4.13"/>
    </reaction>
</comment>
<keyword evidence="6" id="KW-0067">ATP-binding</keyword>
<dbReference type="RefSeq" id="WP_126798054.1">
    <property type="nucleotide sequence ID" value="NZ_PIPO01000001.1"/>
</dbReference>
<dbReference type="NCBIfam" id="TIGR01967">
    <property type="entry name" value="DEAH_box_HrpA"/>
    <property type="match status" value="1"/>
</dbReference>
<dbReference type="Gene3D" id="1.20.120.1080">
    <property type="match status" value="1"/>
</dbReference>
<dbReference type="CDD" id="cd18791">
    <property type="entry name" value="SF2_C_RHA"/>
    <property type="match status" value="1"/>
</dbReference>
<evidence type="ECO:0000256" key="3">
    <source>
        <dbReference type="ARBA" id="ARBA00022741"/>
    </source>
</evidence>
<dbReference type="GO" id="GO:0003723">
    <property type="term" value="F:RNA binding"/>
    <property type="evidence" value="ECO:0007669"/>
    <property type="project" value="TreeGrafter"/>
</dbReference>
<evidence type="ECO:0000259" key="9">
    <source>
        <dbReference type="PROSITE" id="PS51194"/>
    </source>
</evidence>
<dbReference type="FunFam" id="3.40.50.300:FF:000439">
    <property type="entry name" value="ATP-dependent RNA helicase HrpA"/>
    <property type="match status" value="1"/>
</dbReference>
<dbReference type="EC" id="3.6.4.13" evidence="2"/>
<dbReference type="InterPro" id="IPR010222">
    <property type="entry name" value="RNA_helicase_HrpA"/>
</dbReference>
<feature type="domain" description="Helicase ATP-binding" evidence="8">
    <location>
        <begin position="79"/>
        <end position="242"/>
    </location>
</feature>
<dbReference type="InterPro" id="IPR027417">
    <property type="entry name" value="P-loop_NTPase"/>
</dbReference>
<keyword evidence="11" id="KW-1185">Reference proteome</keyword>
<evidence type="ECO:0000256" key="5">
    <source>
        <dbReference type="ARBA" id="ARBA00022806"/>
    </source>
</evidence>
<dbReference type="Pfam" id="PF07717">
    <property type="entry name" value="OB_NTP_bind"/>
    <property type="match status" value="1"/>
</dbReference>
<name>A0A432WMW7_9GAMM</name>
<dbReference type="GO" id="GO:0005524">
    <property type="term" value="F:ATP binding"/>
    <property type="evidence" value="ECO:0007669"/>
    <property type="project" value="UniProtKB-KW"/>
</dbReference>
<dbReference type="PANTHER" id="PTHR18934">
    <property type="entry name" value="ATP-DEPENDENT RNA HELICASE"/>
    <property type="match status" value="1"/>
</dbReference>
<sequence>MNALPASLFSALPLCRTADRHRFRQQLRRLQKQPDEAREAALKKDMEQSVQSVATRSEQMPAIEFPAELPVVEARDEIAEAIASNQVVIVAGETGSGKTTQLPKILLQMGFGAAGLIGHTQPRRLAARSVATRIAEELGQSIGGHVGYKVRFQDTSSDQVSVKLMTDGILLAELQRDRFLSNYEVIIIDEAHERSLNIDFLLGVLHQLLAKRPDLKVIITSATIETDRFSRHFNNAPVISVSGRTFPVETRYQPVSERDDQDLYQGIIDAAGELINEGPGDILVFLSGEREIRDSADALNDAHRQGLLGRQPMEILPLYARLSANEQNRVFQSHGGRRIVLATNVAETSLTVPGIRYVIDPGTARISRYSYRTKVQRLPIEAISQASANQRQGRCGRVGPGICIRLYSEDDFLNRPEFTDPEILRTNLASVILQMTSLRLGDIRQFPFLQKPDERFINDGLTLLEELHAIDSRRRRQLELTSIGRQLARLPIDPRLARMVLAAPSFSAVREVMIITAALSIQDPRERPADAKQKSDEKHSRFHHPQSDFMAFLNLWNYLQEQRKALSSSQFRKLCKQEFIHYLRVREWQDLYTQLRQTVRELSLPINDEPADTDQVHQAMITGLLSHLGTKDEGHEYTGARNRKFYVFPGSGLFKKPPKWVMAAELVETTRLYARVVGAIKPEWIEPAAEHLVKRSHSEPRYEKKRGAVVANEQVTLYGLIVVPKRRVQYGPIDPVVAREVFIREALVGGEIKQRLPFIDKNLATIADVQALEEKSRRRDILIDEDALFACYDRHIPEAIYDDRSLAAWYRKAVKQSPDLLCFDRAQLMMQDAAFVTDDAYPDTWQQGNLHLPLSYQFDPQAVDDGVSLEIPLGILNQVNDAGCDWLIPALREELVIALIKGLPKRLRRNFVPAPNYAQAALQAMQVGEGSLTESLSKHLLRMTGQRVEADEWDVAALPAHLRFNFKVLTNEGELVAQGRDLKALQHQLQGQVKKTLVETAGDSIEQSGLTSWSFGELPASIEKNQGRFAIRAYPALVDSKDSVAIELYDNPQRAAQANRQGLRRLVLINVPSPVKYLRDNLPNKSKLAMYFNPWGKVDALVGDCIYAAIDSLLQAHDITNQEAFATALEDIRGQLNDTTLAIAQQVERCLVLSHEIQKRLKGKIPLDQVQSFGDIKEHLNLLVFKGFVSEFGQARLTDIERYLKALKYRQEKLPVDPNRDRLRMLTMQKLEQAWQAKLNKVAAGDTPSVDLLEFRWMLEELRVSLFAQQLRTAYPVSEQRLRQALESF</sequence>
<dbReference type="PROSITE" id="PS51194">
    <property type="entry name" value="HELICASE_CTER"/>
    <property type="match status" value="1"/>
</dbReference>
<dbReference type="NCBIfam" id="NF008348">
    <property type="entry name" value="PRK11131.1"/>
    <property type="match status" value="1"/>
</dbReference>
<proteinExistence type="inferred from homology"/>
<evidence type="ECO:0000256" key="2">
    <source>
        <dbReference type="ARBA" id="ARBA00012552"/>
    </source>
</evidence>
<keyword evidence="5 10" id="KW-0347">Helicase</keyword>
<comment type="caution">
    <text evidence="10">The sequence shown here is derived from an EMBL/GenBank/DDBJ whole genome shotgun (WGS) entry which is preliminary data.</text>
</comment>
<evidence type="ECO:0000259" key="8">
    <source>
        <dbReference type="PROSITE" id="PS51192"/>
    </source>
</evidence>
<dbReference type="PROSITE" id="PS51192">
    <property type="entry name" value="HELICASE_ATP_BIND_1"/>
    <property type="match status" value="1"/>
</dbReference>
<accession>A0A432WMW7</accession>
<keyword evidence="3" id="KW-0547">Nucleotide-binding</keyword>
<dbReference type="InterPro" id="IPR001650">
    <property type="entry name" value="Helicase_C-like"/>
</dbReference>
<keyword evidence="4" id="KW-0378">Hydrolase</keyword>
<dbReference type="Pfam" id="PF00271">
    <property type="entry name" value="Helicase_C"/>
    <property type="match status" value="1"/>
</dbReference>
<dbReference type="FunFam" id="3.40.50.300:FF:000575">
    <property type="entry name" value="ATP-dependent helicase hrpA"/>
    <property type="match status" value="1"/>
</dbReference>
<dbReference type="InterPro" id="IPR003593">
    <property type="entry name" value="AAA+_ATPase"/>
</dbReference>
<comment type="similarity">
    <text evidence="1">Belongs to the DEAD box helicase family. DEAH subfamily.</text>
</comment>
<dbReference type="SMART" id="SM00847">
    <property type="entry name" value="HA2"/>
    <property type="match status" value="1"/>
</dbReference>
<organism evidence="10 11">
    <name type="scientific">Aliidiomarina soli</name>
    <dbReference type="NCBI Taxonomy" id="1928574"/>
    <lineage>
        <taxon>Bacteria</taxon>
        <taxon>Pseudomonadati</taxon>
        <taxon>Pseudomonadota</taxon>
        <taxon>Gammaproteobacteria</taxon>
        <taxon>Alteromonadales</taxon>
        <taxon>Idiomarinaceae</taxon>
        <taxon>Aliidiomarina</taxon>
    </lineage>
</organism>
<dbReference type="Gene3D" id="3.40.50.300">
    <property type="entry name" value="P-loop containing nucleotide triphosphate hydrolases"/>
    <property type="match status" value="2"/>
</dbReference>
<gene>
    <name evidence="10" type="primary">hrpA</name>
    <name evidence="10" type="ORF">CWE14_03310</name>
</gene>
<dbReference type="SUPFAM" id="SSF52540">
    <property type="entry name" value="P-loop containing nucleoside triphosphate hydrolases"/>
    <property type="match status" value="1"/>
</dbReference>
<dbReference type="InterPro" id="IPR011545">
    <property type="entry name" value="DEAD/DEAH_box_helicase_dom"/>
</dbReference>
<evidence type="ECO:0000256" key="4">
    <source>
        <dbReference type="ARBA" id="ARBA00022801"/>
    </source>
</evidence>
<evidence type="ECO:0000313" key="11">
    <source>
        <dbReference type="Proteomes" id="UP000287823"/>
    </source>
</evidence>
<dbReference type="SMART" id="SM00487">
    <property type="entry name" value="DEXDc"/>
    <property type="match status" value="1"/>
</dbReference>
<dbReference type="InterPro" id="IPR011709">
    <property type="entry name" value="DEAD-box_helicase_OB_fold"/>
</dbReference>
<evidence type="ECO:0000256" key="6">
    <source>
        <dbReference type="ARBA" id="ARBA00022840"/>
    </source>
</evidence>
<evidence type="ECO:0000256" key="7">
    <source>
        <dbReference type="ARBA" id="ARBA00047984"/>
    </source>
</evidence>
<reference evidence="10 11" key="1">
    <citation type="journal article" date="2011" name="Front. Microbiol.">
        <title>Genomic signatures of strain selection and enhancement in Bacillus atrophaeus var. globigii, a historical biowarfare simulant.</title>
        <authorList>
            <person name="Gibbons H.S."/>
            <person name="Broomall S.M."/>
            <person name="McNew L.A."/>
            <person name="Daligault H."/>
            <person name="Chapman C."/>
            <person name="Bruce D."/>
            <person name="Karavis M."/>
            <person name="Krepps M."/>
            <person name="McGregor P.A."/>
            <person name="Hong C."/>
            <person name="Park K.H."/>
            <person name="Akmal A."/>
            <person name="Feldman A."/>
            <person name="Lin J.S."/>
            <person name="Chang W.E."/>
            <person name="Higgs B.W."/>
            <person name="Demirev P."/>
            <person name="Lindquist J."/>
            <person name="Liem A."/>
            <person name="Fochler E."/>
            <person name="Read T.D."/>
            <person name="Tapia R."/>
            <person name="Johnson S."/>
            <person name="Bishop-Lilly K.A."/>
            <person name="Detter C."/>
            <person name="Han C."/>
            <person name="Sozhamannan S."/>
            <person name="Rosenzweig C.N."/>
            <person name="Skowronski E.W."/>
        </authorList>
    </citation>
    <scope>NUCLEOTIDE SEQUENCE [LARGE SCALE GENOMIC DNA]</scope>
    <source>
        <strain evidence="10 11">Y4G10-17</strain>
    </source>
</reference>
<dbReference type="Pfam" id="PF21010">
    <property type="entry name" value="HA2_C"/>
    <property type="match status" value="1"/>
</dbReference>
<dbReference type="FunFam" id="1.20.120.1080:FF:000005">
    <property type="entry name" value="ATP-dependent helicase HrpA"/>
    <property type="match status" value="1"/>
</dbReference>
<dbReference type="InterPro" id="IPR007502">
    <property type="entry name" value="Helicase-assoc_dom"/>
</dbReference>
<dbReference type="Pfam" id="PF11898">
    <property type="entry name" value="DUF3418"/>
    <property type="match status" value="1"/>
</dbReference>
<dbReference type="PANTHER" id="PTHR18934:SF99">
    <property type="entry name" value="ATP-DEPENDENT RNA HELICASE DHX37-RELATED"/>
    <property type="match status" value="1"/>
</dbReference>
<dbReference type="SMART" id="SM00490">
    <property type="entry name" value="HELICc"/>
    <property type="match status" value="1"/>
</dbReference>
<evidence type="ECO:0000256" key="1">
    <source>
        <dbReference type="ARBA" id="ARBA00008792"/>
    </source>
</evidence>
<dbReference type="InterPro" id="IPR024590">
    <property type="entry name" value="HrpA_C"/>
</dbReference>